<gene>
    <name evidence="18" type="primary">feoB</name>
    <name evidence="18" type="ORF">HY912_00900</name>
</gene>
<dbReference type="GO" id="GO:0046872">
    <property type="term" value="F:metal ion binding"/>
    <property type="evidence" value="ECO:0007669"/>
    <property type="project" value="UniProtKB-KW"/>
</dbReference>
<feature type="transmembrane region" description="Helical" evidence="16">
    <location>
        <begin position="432"/>
        <end position="458"/>
    </location>
</feature>
<keyword evidence="10" id="KW-0406">Ion transport</keyword>
<keyword evidence="9 16" id="KW-0408">Iron</keyword>
<keyword evidence="12 16" id="KW-0472">Membrane</keyword>
<feature type="binding site" evidence="15">
    <location>
        <position position="24"/>
    </location>
    <ligand>
        <name>Mg(2+)</name>
        <dbReference type="ChEBI" id="CHEBI:18420"/>
        <label>2</label>
    </ligand>
</feature>
<dbReference type="Pfam" id="PF17910">
    <property type="entry name" value="FeoB_Cyto"/>
    <property type="match status" value="1"/>
</dbReference>
<dbReference type="CDD" id="cd01879">
    <property type="entry name" value="FeoB"/>
    <property type="match status" value="1"/>
</dbReference>
<comment type="similarity">
    <text evidence="16">Belongs to the TRAFAC class TrmE-Era-EngA-EngB-Septin-like GTPase superfamily. FeoB GTPase (TC 9.A.8) family.</text>
</comment>
<dbReference type="Pfam" id="PF07664">
    <property type="entry name" value="FeoB_C"/>
    <property type="match status" value="1"/>
</dbReference>
<keyword evidence="7 14" id="KW-0547">Nucleotide-binding</keyword>
<evidence type="ECO:0000256" key="5">
    <source>
        <dbReference type="ARBA" id="ARBA00022519"/>
    </source>
</evidence>
<dbReference type="PROSITE" id="PS51711">
    <property type="entry name" value="G_FEOB"/>
    <property type="match status" value="1"/>
</dbReference>
<sequence length="793" mass="86267">MPMKKMTIALAGNPNSGKTTIFNALTGARQHVGNWPGVTVERKEGRVLQDGHEIEIVDLPGTYSLTALSIEEIIARNFIVDGVPDVVVDVVDASNLERNLYLTAQLLEMGANVVVALNMIDVARGRGININERHLSELLGVPVISTDGKRELGIKDLLSMAVGAAQSRGNINESKLVQYGAEVEEEIGKIRSELVQTGIDDKRLSQRWTALKLLEADPEISKKLEAMIGRDGVFAHVDVSRRHLAAIFGDAPETILADARYGFISGALKRTVKVENTDRVHLSEKVDKVLTHRLVGPVVLMLVLYGVYTLTFQGGAPLQEGFQSFFDWVAAAAADNLPEGLLQSLMVNGVIKGAGGVLAFTPLIALMFLAIAILEDTGYMARIAFMMDRLMHIFGLHGASILALMVSGGLAGGCAVPGVMSTRTMREPKERLTTILVTPLMNCGAKLPVYALLIGAFFSAEKALIMFYLTLISWGMVLLAGRIIRSTLLKGPSAPFVLELPPYRIPTLKGLLIHSWERTWLYIKKAGTIILAVSILLWSLMTFPNLSTDRLKVYEDGQAKLAAEFLSKSEVQESFKSEADLEAFEKFQGEFKRGAAADLQKQNPALFRLAKALEVDAKGKGSQKDGNASDEENPVVKAYSEFAEGKKELENDKQAAKLKNSVAGRIGVALESVFAPLGFDWKTNIALVGGFAAKEVVVSTLGIAYGLGEVDTQDAGSLSDRLRQDSEWSPLKAFTLLIFVMLYAPCVTTLVVMRKETGGWRWPLFATFYTTTLAFAVAMLVNYVGRLAGWGLS</sequence>
<organism evidence="18 19">
    <name type="scientific">Desulfomonile tiedjei</name>
    <dbReference type="NCBI Taxonomy" id="2358"/>
    <lineage>
        <taxon>Bacteria</taxon>
        <taxon>Pseudomonadati</taxon>
        <taxon>Thermodesulfobacteriota</taxon>
        <taxon>Desulfomonilia</taxon>
        <taxon>Desulfomonilales</taxon>
        <taxon>Desulfomonilaceae</taxon>
        <taxon>Desulfomonile</taxon>
    </lineage>
</organism>
<keyword evidence="15" id="KW-0479">Metal-binding</keyword>
<feature type="transmembrane region" description="Helical" evidence="16">
    <location>
        <begin position="294"/>
        <end position="312"/>
    </location>
</feature>
<dbReference type="EMBL" id="JACRDE010000029">
    <property type="protein sequence ID" value="MBI5248025.1"/>
    <property type="molecule type" value="Genomic_DNA"/>
</dbReference>
<feature type="binding site" evidence="14">
    <location>
        <begin position="37"/>
        <end position="41"/>
    </location>
    <ligand>
        <name>GTP</name>
        <dbReference type="ChEBI" id="CHEBI:37565"/>
        <label>1</label>
    </ligand>
</feature>
<dbReference type="InterPro" id="IPR027417">
    <property type="entry name" value="P-loop_NTPase"/>
</dbReference>
<dbReference type="Pfam" id="PF07670">
    <property type="entry name" value="Gate"/>
    <property type="match status" value="2"/>
</dbReference>
<dbReference type="InterPro" id="IPR030389">
    <property type="entry name" value="G_FEOB_dom"/>
</dbReference>
<feature type="binding site" evidence="14">
    <location>
        <begin position="12"/>
        <end position="19"/>
    </location>
    <ligand>
        <name>GTP</name>
        <dbReference type="ChEBI" id="CHEBI:37565"/>
        <label>1</label>
    </ligand>
</feature>
<keyword evidence="11 14" id="KW-0342">GTP-binding</keyword>
<evidence type="ECO:0000256" key="16">
    <source>
        <dbReference type="RuleBase" id="RU362098"/>
    </source>
</evidence>
<feature type="transmembrane region" description="Helical" evidence="16">
    <location>
        <begin position="764"/>
        <end position="785"/>
    </location>
</feature>
<feature type="transmembrane region" description="Helical" evidence="16">
    <location>
        <begin position="731"/>
        <end position="752"/>
    </location>
</feature>
<evidence type="ECO:0000256" key="12">
    <source>
        <dbReference type="ARBA" id="ARBA00023136"/>
    </source>
</evidence>
<feature type="binding site" evidence="15">
    <location>
        <position position="23"/>
    </location>
    <ligand>
        <name>Mg(2+)</name>
        <dbReference type="ChEBI" id="CHEBI:18420"/>
        <label>2</label>
    </ligand>
</feature>
<evidence type="ECO:0000256" key="3">
    <source>
        <dbReference type="ARBA" id="ARBA00022475"/>
    </source>
</evidence>
<feature type="binding site" evidence="15">
    <location>
        <position position="27"/>
    </location>
    <ligand>
        <name>Mg(2+)</name>
        <dbReference type="ChEBI" id="CHEBI:18420"/>
        <label>2</label>
    </ligand>
</feature>
<proteinExistence type="inferred from homology"/>
<evidence type="ECO:0000256" key="10">
    <source>
        <dbReference type="ARBA" id="ARBA00023065"/>
    </source>
</evidence>
<evidence type="ECO:0000256" key="2">
    <source>
        <dbReference type="ARBA" id="ARBA00022448"/>
    </source>
</evidence>
<feature type="binding site" evidence="15">
    <location>
        <position position="26"/>
    </location>
    <ligand>
        <name>Mg(2+)</name>
        <dbReference type="ChEBI" id="CHEBI:18420"/>
        <label>2</label>
    </ligand>
</feature>
<dbReference type="Pfam" id="PF02421">
    <property type="entry name" value="FeoB_N"/>
    <property type="match status" value="1"/>
</dbReference>
<dbReference type="AlphaFoldDB" id="A0A9D6Z1T2"/>
<evidence type="ECO:0000313" key="18">
    <source>
        <dbReference type="EMBL" id="MBI5248025.1"/>
    </source>
</evidence>
<dbReference type="PANTHER" id="PTHR43185">
    <property type="entry name" value="FERROUS IRON TRANSPORT PROTEIN B"/>
    <property type="match status" value="1"/>
</dbReference>
<keyword evidence="4 16" id="KW-0410">Iron transport</keyword>
<comment type="subcellular location">
    <subcellularLocation>
        <location evidence="1 16">Cell inner membrane</location>
        <topology evidence="1 16">Multi-pass membrane protein</topology>
    </subcellularLocation>
</comment>
<evidence type="ECO:0000256" key="9">
    <source>
        <dbReference type="ARBA" id="ARBA00023004"/>
    </source>
</evidence>
<feature type="transmembrane region" description="Helical" evidence="16">
    <location>
        <begin position="394"/>
        <end position="420"/>
    </location>
</feature>
<evidence type="ECO:0000256" key="6">
    <source>
        <dbReference type="ARBA" id="ARBA00022692"/>
    </source>
</evidence>
<keyword evidence="8 16" id="KW-1133">Transmembrane helix</keyword>
<dbReference type="Gene3D" id="1.10.287.1770">
    <property type="match status" value="1"/>
</dbReference>
<comment type="function">
    <text evidence="16">Probable transporter of a GTP-driven Fe(2+) uptake system.</text>
</comment>
<evidence type="ECO:0000256" key="1">
    <source>
        <dbReference type="ARBA" id="ARBA00004429"/>
    </source>
</evidence>
<dbReference type="InterPro" id="IPR041069">
    <property type="entry name" value="FeoB_Cyto"/>
</dbReference>
<dbReference type="PRINTS" id="PR00326">
    <property type="entry name" value="GTP1OBG"/>
</dbReference>
<evidence type="ECO:0000256" key="11">
    <source>
        <dbReference type="ARBA" id="ARBA00023134"/>
    </source>
</evidence>
<feature type="transmembrane region" description="Helical" evidence="16">
    <location>
        <begin position="526"/>
        <end position="543"/>
    </location>
</feature>
<dbReference type="InterPro" id="IPR005225">
    <property type="entry name" value="Small_GTP-bd"/>
</dbReference>
<evidence type="ECO:0000256" key="14">
    <source>
        <dbReference type="PIRSR" id="PIRSR603373-1"/>
    </source>
</evidence>
<evidence type="ECO:0000259" key="17">
    <source>
        <dbReference type="PROSITE" id="PS51711"/>
    </source>
</evidence>
<evidence type="ECO:0000256" key="13">
    <source>
        <dbReference type="NCBIfam" id="TIGR00437"/>
    </source>
</evidence>
<dbReference type="InterPro" id="IPR011640">
    <property type="entry name" value="Fe2_transport_prot_B_C"/>
</dbReference>
<dbReference type="GO" id="GO:0005886">
    <property type="term" value="C:plasma membrane"/>
    <property type="evidence" value="ECO:0007669"/>
    <property type="project" value="UniProtKB-SubCell"/>
</dbReference>
<accession>A0A9D6Z1T2</accession>
<comment type="caution">
    <text evidence="18">The sequence shown here is derived from an EMBL/GenBank/DDBJ whole genome shotgun (WGS) entry which is preliminary data.</text>
</comment>
<dbReference type="NCBIfam" id="TIGR00231">
    <property type="entry name" value="small_GTP"/>
    <property type="match status" value="1"/>
</dbReference>
<dbReference type="GO" id="GO:0015093">
    <property type="term" value="F:ferrous iron transmembrane transporter activity"/>
    <property type="evidence" value="ECO:0007669"/>
    <property type="project" value="UniProtKB-UniRule"/>
</dbReference>
<dbReference type="InterPro" id="IPR003373">
    <property type="entry name" value="Fe2_transport_prot-B"/>
</dbReference>
<feature type="binding site" evidence="14">
    <location>
        <begin position="118"/>
        <end position="121"/>
    </location>
    <ligand>
        <name>GTP</name>
        <dbReference type="ChEBI" id="CHEBI:37565"/>
        <label>1</label>
    </ligand>
</feature>
<dbReference type="NCBIfam" id="TIGR00437">
    <property type="entry name" value="feoB"/>
    <property type="match status" value="1"/>
</dbReference>
<evidence type="ECO:0000256" key="7">
    <source>
        <dbReference type="ARBA" id="ARBA00022741"/>
    </source>
</evidence>
<keyword evidence="15" id="KW-0460">Magnesium</keyword>
<dbReference type="PANTHER" id="PTHR43185:SF1">
    <property type="entry name" value="FE(2+) TRANSPORTER FEOB"/>
    <property type="match status" value="1"/>
</dbReference>
<evidence type="ECO:0000256" key="15">
    <source>
        <dbReference type="PIRSR" id="PIRSR603373-2"/>
    </source>
</evidence>
<feature type="binding site" evidence="14">
    <location>
        <begin position="58"/>
        <end position="61"/>
    </location>
    <ligand>
        <name>GTP</name>
        <dbReference type="ChEBI" id="CHEBI:37565"/>
        <label>1</label>
    </ligand>
</feature>
<keyword evidence="6 16" id="KW-0812">Transmembrane</keyword>
<protein>
    <recommendedName>
        <fullName evidence="13 16">Ferrous iron transport protein B</fullName>
    </recommendedName>
</protein>
<name>A0A9D6Z1T2_9BACT</name>
<feature type="transmembrane region" description="Helical" evidence="16">
    <location>
        <begin position="465"/>
        <end position="484"/>
    </location>
</feature>
<evidence type="ECO:0000256" key="8">
    <source>
        <dbReference type="ARBA" id="ARBA00022989"/>
    </source>
</evidence>
<dbReference type="SUPFAM" id="SSF52540">
    <property type="entry name" value="P-loop containing nucleoside triphosphate hydrolases"/>
    <property type="match status" value="1"/>
</dbReference>
<evidence type="ECO:0000313" key="19">
    <source>
        <dbReference type="Proteomes" id="UP000807825"/>
    </source>
</evidence>
<dbReference type="InterPro" id="IPR011642">
    <property type="entry name" value="Gate_dom"/>
</dbReference>
<dbReference type="GO" id="GO:0005525">
    <property type="term" value="F:GTP binding"/>
    <property type="evidence" value="ECO:0007669"/>
    <property type="project" value="UniProtKB-KW"/>
</dbReference>
<evidence type="ECO:0000256" key="4">
    <source>
        <dbReference type="ARBA" id="ARBA00022496"/>
    </source>
</evidence>
<dbReference type="Gene3D" id="3.40.50.300">
    <property type="entry name" value="P-loop containing nucleotide triphosphate hydrolases"/>
    <property type="match status" value="1"/>
</dbReference>
<feature type="domain" description="FeoB-type G" evidence="17">
    <location>
        <begin position="5"/>
        <end position="167"/>
    </location>
</feature>
<dbReference type="Proteomes" id="UP000807825">
    <property type="component" value="Unassembled WGS sequence"/>
</dbReference>
<keyword evidence="2 16" id="KW-0813">Transport</keyword>
<reference evidence="18" key="1">
    <citation type="submission" date="2020-07" db="EMBL/GenBank/DDBJ databases">
        <title>Huge and variable diversity of episymbiotic CPR bacteria and DPANN archaea in groundwater ecosystems.</title>
        <authorList>
            <person name="He C.Y."/>
            <person name="Keren R."/>
            <person name="Whittaker M."/>
            <person name="Farag I.F."/>
            <person name="Doudna J."/>
            <person name="Cate J.H.D."/>
            <person name="Banfield J.F."/>
        </authorList>
    </citation>
    <scope>NUCLEOTIDE SEQUENCE</scope>
    <source>
        <strain evidence="18">NC_groundwater_1664_Pr3_B-0.1um_52_9</strain>
    </source>
</reference>
<keyword evidence="5" id="KW-0997">Cell inner membrane</keyword>
<feature type="transmembrane region" description="Helical" evidence="16">
    <location>
        <begin position="354"/>
        <end position="374"/>
    </location>
</feature>
<dbReference type="InterPro" id="IPR006073">
    <property type="entry name" value="GTP-bd"/>
</dbReference>
<keyword evidence="3" id="KW-1003">Cell membrane</keyword>
<dbReference type="InterPro" id="IPR050860">
    <property type="entry name" value="FeoB_GTPase"/>
</dbReference>
<dbReference type="FunFam" id="3.40.50.300:FF:000426">
    <property type="entry name" value="Ferrous iron transport protein B"/>
    <property type="match status" value="1"/>
</dbReference>